<sequence length="66" mass="7685">MKQNALLKTLDNIDVRRYHYFITILSDMGYFLDGYDLLVIGPALLFIGPLFNIHALTKTRDKPRPF</sequence>
<dbReference type="GeneID" id="1441950"/>
<proteinExistence type="predicted"/>
<dbReference type="KEGG" id="tvo:TVG0878825"/>
<dbReference type="AlphaFoldDB" id="Q97AF2"/>
<keyword evidence="1" id="KW-0812">Transmembrane</keyword>
<dbReference type="PaxDb" id="273116-14325075"/>
<accession>Q97AF2</accession>
<dbReference type="EMBL" id="BA000011">
    <property type="protein sequence ID" value="BAB60000.1"/>
    <property type="molecule type" value="Genomic_DNA"/>
</dbReference>
<reference evidence="2 3" key="2">
    <citation type="journal article" date="2000" name="Proc. Natl. Acad. Sci. U.S.A.">
        <title>Archaeal adaptation to higher temperatures revealed by genomic sequence of Thermoplasma volcanium.</title>
        <authorList>
            <person name="Kawashima T."/>
            <person name="Amano N."/>
            <person name="Koike H."/>
            <person name="Makino S."/>
            <person name="Higuchi S."/>
            <person name="Kawashima-Ohya Y."/>
            <person name="Watanabe K."/>
            <person name="Yamazaki M."/>
            <person name="Kanehori K."/>
            <person name="Kawamoto T."/>
            <person name="Nunoshiba T."/>
            <person name="Yamamoto Y."/>
            <person name="Aramaki H."/>
            <person name="Makino K."/>
            <person name="Suzuki M."/>
        </authorList>
    </citation>
    <scope>NUCLEOTIDE SEQUENCE [LARGE SCALE GENOMIC DNA]</scope>
    <source>
        <strain evidence="3">ATCC 51530 / DSM 4299 / JCM 9571 / NBRC 15438 / GSS1</strain>
    </source>
</reference>
<dbReference type="eggNOG" id="arCOG02682">
    <property type="taxonomic scope" value="Archaea"/>
</dbReference>
<name>Q97AF2_THEVO</name>
<gene>
    <name evidence="2" type="ORF">TVG0878825</name>
</gene>
<evidence type="ECO:0000313" key="2">
    <source>
        <dbReference type="EMBL" id="BAB60000.1"/>
    </source>
</evidence>
<protein>
    <submittedName>
        <fullName evidence="2">TVG0878825 protein</fullName>
    </submittedName>
</protein>
<reference evidence="2 3" key="1">
    <citation type="journal article" date="1999" name="Proc. Jpn. Acad.">
        <title>Determination of the complete genomic DNA sequence of Thermoplasma volvanium GSS1.</title>
        <authorList>
            <person name="Kawashima T."/>
            <person name="Yamamoto Y."/>
            <person name="Aramaki H."/>
            <person name="Nunoshiba T."/>
            <person name="Kawamoto T."/>
            <person name="Watanabe K."/>
            <person name="Yamazaki M."/>
            <person name="Kanehori K."/>
            <person name="Amano N."/>
            <person name="Ohya Y."/>
            <person name="Makino K."/>
            <person name="Suzuki M."/>
        </authorList>
    </citation>
    <scope>NUCLEOTIDE SEQUENCE [LARGE SCALE GENOMIC DNA]</scope>
    <source>
        <strain evidence="3">ATCC 51530 / DSM 4299 / JCM 9571 / NBRC 15438 / GSS1</strain>
    </source>
</reference>
<dbReference type="RefSeq" id="WP_010917102.1">
    <property type="nucleotide sequence ID" value="NC_002689.2"/>
</dbReference>
<dbReference type="STRING" id="273116.gene:9381650"/>
<evidence type="ECO:0000256" key="1">
    <source>
        <dbReference type="SAM" id="Phobius"/>
    </source>
</evidence>
<dbReference type="HOGENOM" id="CLU_2821130_0_0_2"/>
<keyword evidence="3" id="KW-1185">Reference proteome</keyword>
<feature type="transmembrane region" description="Helical" evidence="1">
    <location>
        <begin position="37"/>
        <end position="56"/>
    </location>
</feature>
<dbReference type="Proteomes" id="UP000001017">
    <property type="component" value="Chromosome"/>
</dbReference>
<keyword evidence="1" id="KW-1133">Transmembrane helix</keyword>
<evidence type="ECO:0000313" key="3">
    <source>
        <dbReference type="Proteomes" id="UP000001017"/>
    </source>
</evidence>
<keyword evidence="1" id="KW-0472">Membrane</keyword>
<organism evidence="2 3">
    <name type="scientific">Thermoplasma volcanium (strain ATCC 51530 / DSM 4299 / JCM 9571 / NBRC 15438 / GSS1)</name>
    <dbReference type="NCBI Taxonomy" id="273116"/>
    <lineage>
        <taxon>Archaea</taxon>
        <taxon>Methanobacteriati</taxon>
        <taxon>Thermoplasmatota</taxon>
        <taxon>Thermoplasmata</taxon>
        <taxon>Thermoplasmatales</taxon>
        <taxon>Thermoplasmataceae</taxon>
        <taxon>Thermoplasma</taxon>
    </lineage>
</organism>